<name>A0A176VX05_MARPO</name>
<dbReference type="EMBL" id="LVLJ01002341">
    <property type="protein sequence ID" value="OAE25344.1"/>
    <property type="molecule type" value="Genomic_DNA"/>
</dbReference>
<accession>A0A176VX05</accession>
<proteinExistence type="predicted"/>
<gene>
    <name evidence="1" type="ORF">AXG93_4620s1590</name>
</gene>
<evidence type="ECO:0000313" key="2">
    <source>
        <dbReference type="Proteomes" id="UP000077202"/>
    </source>
</evidence>
<dbReference type="AlphaFoldDB" id="A0A176VX05"/>
<comment type="caution">
    <text evidence="1">The sequence shown here is derived from an EMBL/GenBank/DDBJ whole genome shotgun (WGS) entry which is preliminary data.</text>
</comment>
<organism evidence="1 2">
    <name type="scientific">Marchantia polymorpha subsp. ruderalis</name>
    <dbReference type="NCBI Taxonomy" id="1480154"/>
    <lineage>
        <taxon>Eukaryota</taxon>
        <taxon>Viridiplantae</taxon>
        <taxon>Streptophyta</taxon>
        <taxon>Embryophyta</taxon>
        <taxon>Marchantiophyta</taxon>
        <taxon>Marchantiopsida</taxon>
        <taxon>Marchantiidae</taxon>
        <taxon>Marchantiales</taxon>
        <taxon>Marchantiaceae</taxon>
        <taxon>Marchantia</taxon>
    </lineage>
</organism>
<dbReference type="Proteomes" id="UP000077202">
    <property type="component" value="Unassembled WGS sequence"/>
</dbReference>
<evidence type="ECO:0000313" key="1">
    <source>
        <dbReference type="EMBL" id="OAE25344.1"/>
    </source>
</evidence>
<sequence length="71" mass="7615">MDAAGILIPFGISVEICVSRSSYPTADGARCLEKFRNLSGVGYGSSSVKRATHRTECASPYGIFDPSDEIR</sequence>
<reference evidence="1" key="1">
    <citation type="submission" date="2016-03" db="EMBL/GenBank/DDBJ databases">
        <title>Mechanisms controlling the formation of the plant cell surface in tip-growing cells are functionally conserved among land plants.</title>
        <authorList>
            <person name="Honkanen S."/>
            <person name="Jones V.A."/>
            <person name="Morieri G."/>
            <person name="Champion C."/>
            <person name="Hetherington A.J."/>
            <person name="Kelly S."/>
            <person name="Saint-Marcoux D."/>
            <person name="Proust H."/>
            <person name="Prescott H."/>
            <person name="Dolan L."/>
        </authorList>
    </citation>
    <scope>NUCLEOTIDE SEQUENCE [LARGE SCALE GENOMIC DNA]</scope>
    <source>
        <tissue evidence="1">Whole gametophyte</tissue>
    </source>
</reference>
<keyword evidence="2" id="KW-1185">Reference proteome</keyword>
<protein>
    <submittedName>
        <fullName evidence="1">Uncharacterized protein</fullName>
    </submittedName>
</protein>